<feature type="signal peptide" evidence="8">
    <location>
        <begin position="1"/>
        <end position="22"/>
    </location>
</feature>
<feature type="transmembrane region" description="Helical" evidence="7">
    <location>
        <begin position="360"/>
        <end position="379"/>
    </location>
</feature>
<evidence type="ECO:0000313" key="10">
    <source>
        <dbReference type="EnsemblMetazoa" id="XP_014260056.1"/>
    </source>
</evidence>
<keyword evidence="5" id="KW-0325">Glycoprotein</keyword>
<dbReference type="AlphaFoldDB" id="A0A8I6SAG9"/>
<dbReference type="GO" id="GO:0004930">
    <property type="term" value="F:G protein-coupled receptor activity"/>
    <property type="evidence" value="ECO:0007669"/>
    <property type="project" value="InterPro"/>
</dbReference>
<dbReference type="InterPro" id="IPR017981">
    <property type="entry name" value="GPCR_2-like_7TM"/>
</dbReference>
<keyword evidence="4 7" id="KW-0472">Membrane</keyword>
<organism evidence="10 11">
    <name type="scientific">Cimex lectularius</name>
    <name type="common">Bed bug</name>
    <name type="synonym">Acanthia lectularia</name>
    <dbReference type="NCBI Taxonomy" id="79782"/>
    <lineage>
        <taxon>Eukaryota</taxon>
        <taxon>Metazoa</taxon>
        <taxon>Ecdysozoa</taxon>
        <taxon>Arthropoda</taxon>
        <taxon>Hexapoda</taxon>
        <taxon>Insecta</taxon>
        <taxon>Pterygota</taxon>
        <taxon>Neoptera</taxon>
        <taxon>Paraneoptera</taxon>
        <taxon>Hemiptera</taxon>
        <taxon>Heteroptera</taxon>
        <taxon>Panheteroptera</taxon>
        <taxon>Cimicomorpha</taxon>
        <taxon>Cimicidae</taxon>
        <taxon>Cimex</taxon>
    </lineage>
</organism>
<accession>A0A8I6SAG9</accession>
<dbReference type="PROSITE" id="PS50261">
    <property type="entry name" value="G_PROTEIN_RECEP_F2_4"/>
    <property type="match status" value="1"/>
</dbReference>
<protein>
    <recommendedName>
        <fullName evidence="9">G-protein coupled receptors family 2 profile 2 domain-containing protein</fullName>
    </recommendedName>
</protein>
<dbReference type="Proteomes" id="UP000494040">
    <property type="component" value="Unassembled WGS sequence"/>
</dbReference>
<keyword evidence="8" id="KW-0732">Signal</keyword>
<dbReference type="EnsemblMetazoa" id="XM_024226474.1">
    <property type="protein sequence ID" value="XP_024082242.1"/>
    <property type="gene ID" value="LOC106672833"/>
</dbReference>
<feature type="domain" description="G-protein coupled receptors family 2 profile 2" evidence="9">
    <location>
        <begin position="177"/>
        <end position="410"/>
    </location>
</feature>
<dbReference type="InterPro" id="IPR000832">
    <property type="entry name" value="GPCR_2_secretin-like"/>
</dbReference>
<dbReference type="GO" id="GO:0005886">
    <property type="term" value="C:plasma membrane"/>
    <property type="evidence" value="ECO:0007669"/>
    <property type="project" value="TreeGrafter"/>
</dbReference>
<feature type="chain" id="PRO_5035141675" description="G-protein coupled receptors family 2 profile 2 domain-containing protein" evidence="8">
    <location>
        <begin position="23"/>
        <end position="472"/>
    </location>
</feature>
<dbReference type="RefSeq" id="XP_024082243.1">
    <property type="nucleotide sequence ID" value="XM_024226475.1"/>
</dbReference>
<dbReference type="RefSeq" id="XP_014260057.1">
    <property type="nucleotide sequence ID" value="XM_014404571.2"/>
</dbReference>
<evidence type="ECO:0000256" key="4">
    <source>
        <dbReference type="ARBA" id="ARBA00023136"/>
    </source>
</evidence>
<keyword evidence="3 7" id="KW-1133">Transmembrane helix</keyword>
<evidence type="ECO:0000256" key="3">
    <source>
        <dbReference type="ARBA" id="ARBA00022989"/>
    </source>
</evidence>
<dbReference type="RefSeq" id="XP_024082242.1">
    <property type="nucleotide sequence ID" value="XM_024226474.1"/>
</dbReference>
<evidence type="ECO:0000256" key="2">
    <source>
        <dbReference type="ARBA" id="ARBA00022692"/>
    </source>
</evidence>
<dbReference type="EnsemblMetazoa" id="XM_014404570.2">
    <property type="protein sequence ID" value="XP_014260056.1"/>
    <property type="gene ID" value="LOC106672833"/>
</dbReference>
<keyword evidence="2 7" id="KW-0812">Transmembrane</keyword>
<dbReference type="EnsemblMetazoa" id="XM_024226475.1">
    <property type="protein sequence ID" value="XP_024082243.1"/>
    <property type="gene ID" value="LOC106672833"/>
</dbReference>
<feature type="transmembrane region" description="Helical" evidence="7">
    <location>
        <begin position="243"/>
        <end position="266"/>
    </location>
</feature>
<feature type="transmembrane region" description="Helical" evidence="7">
    <location>
        <begin position="278"/>
        <end position="297"/>
    </location>
</feature>
<evidence type="ECO:0000256" key="1">
    <source>
        <dbReference type="ARBA" id="ARBA00004141"/>
    </source>
</evidence>
<evidence type="ECO:0000256" key="5">
    <source>
        <dbReference type="ARBA" id="ARBA00023180"/>
    </source>
</evidence>
<proteinExistence type="predicted"/>
<evidence type="ECO:0000259" key="9">
    <source>
        <dbReference type="PROSITE" id="PS50261"/>
    </source>
</evidence>
<dbReference type="Pfam" id="PF00002">
    <property type="entry name" value="7tm_2"/>
    <property type="match status" value="1"/>
</dbReference>
<name>A0A8I6SAG9_CIMLE</name>
<feature type="compositionally biased region" description="Low complexity" evidence="6">
    <location>
        <begin position="104"/>
        <end position="114"/>
    </location>
</feature>
<sequence>MEMSRIAVLVSCSCLFTYSSTAFLNEKWVTESPMPLSSAPAPPLTRETPTVPATNFTAKESAGVGNGTTHHPGNATRKSTTIDDTDEYYSAYPDYPDPINSSGSVLPEPEVSPLESEEPVPLPDDSLADTDLHDHDLIDSVMYIYFGGSNRDRGPAGRQVTVNVSTSTSTATAQPHNVQVLIVGAVMALVAQFLTLAGAFKRLKTEDSALVILLNTELALTCSNLLFMLGVQATSDKWTCEMIAIALHYLHLVTASWFCANCFHSYWKLSRPAHKPRILFYTLASWLFPALVVYISTVVNFQGYEACHYCWMSVERGILILFMLPISALMIANTILVVIGLKMANKWHLESEPERKSLRVAASLLPMFSVVWFLSVVALDNSRSLVFPLLYVASNAFLNWFVFIWWLPGETGSWREGDEEYEDDFEEELLYEDQHCNTNSSKEELAQQEQLYLIGPRDNYELQMEPICTISS</sequence>
<dbReference type="PANTHER" id="PTHR12011:SF475">
    <property type="entry name" value="LATROPHILIN CIRL"/>
    <property type="match status" value="1"/>
</dbReference>
<dbReference type="GeneID" id="106672833"/>
<reference evidence="10" key="1">
    <citation type="submission" date="2022-01" db="UniProtKB">
        <authorList>
            <consortium name="EnsemblMetazoa"/>
        </authorList>
    </citation>
    <scope>IDENTIFICATION</scope>
</reference>
<evidence type="ECO:0000256" key="6">
    <source>
        <dbReference type="SAM" id="MobiDB-lite"/>
    </source>
</evidence>
<dbReference type="RefSeq" id="XP_014260056.1">
    <property type="nucleotide sequence ID" value="XM_014404570.2"/>
</dbReference>
<dbReference type="OrthoDB" id="347083at2759"/>
<feature type="region of interest" description="Disordered" evidence="6">
    <location>
        <begin position="58"/>
        <end position="127"/>
    </location>
</feature>
<dbReference type="PANTHER" id="PTHR12011">
    <property type="entry name" value="ADHESION G-PROTEIN COUPLED RECEPTOR"/>
    <property type="match status" value="1"/>
</dbReference>
<evidence type="ECO:0000313" key="11">
    <source>
        <dbReference type="Proteomes" id="UP000494040"/>
    </source>
</evidence>
<comment type="subcellular location">
    <subcellularLocation>
        <location evidence="1">Membrane</location>
        <topology evidence="1">Multi-pass membrane protein</topology>
    </subcellularLocation>
</comment>
<dbReference type="Gene3D" id="1.20.1070.10">
    <property type="entry name" value="Rhodopsin 7-helix transmembrane proteins"/>
    <property type="match status" value="1"/>
</dbReference>
<evidence type="ECO:0000256" key="7">
    <source>
        <dbReference type="SAM" id="Phobius"/>
    </source>
</evidence>
<feature type="transmembrane region" description="Helical" evidence="7">
    <location>
        <begin position="385"/>
        <end position="407"/>
    </location>
</feature>
<feature type="compositionally biased region" description="Polar residues" evidence="6">
    <location>
        <begin position="67"/>
        <end position="79"/>
    </location>
</feature>
<dbReference type="GO" id="GO:0007166">
    <property type="term" value="P:cell surface receptor signaling pathway"/>
    <property type="evidence" value="ECO:0007669"/>
    <property type="project" value="InterPro"/>
</dbReference>
<feature type="transmembrane region" description="Helical" evidence="7">
    <location>
        <begin position="209"/>
        <end position="231"/>
    </location>
</feature>
<feature type="transmembrane region" description="Helical" evidence="7">
    <location>
        <begin position="178"/>
        <end position="197"/>
    </location>
</feature>
<dbReference type="EnsemblMetazoa" id="XM_014404571.2">
    <property type="protein sequence ID" value="XP_014260057.1"/>
    <property type="gene ID" value="LOC106672833"/>
</dbReference>
<keyword evidence="11" id="KW-1185">Reference proteome</keyword>
<feature type="transmembrane region" description="Helical" evidence="7">
    <location>
        <begin position="317"/>
        <end position="339"/>
    </location>
</feature>
<dbReference type="OMA" id="HWCESVA"/>
<dbReference type="KEGG" id="clec:106672833"/>
<evidence type="ECO:0000256" key="8">
    <source>
        <dbReference type="SAM" id="SignalP"/>
    </source>
</evidence>